<gene>
    <name evidence="1" type="ORF">SAMN05444362_10120</name>
</gene>
<evidence type="ECO:0000313" key="2">
    <source>
        <dbReference type="Proteomes" id="UP000184480"/>
    </source>
</evidence>
<protein>
    <submittedName>
        <fullName evidence="1">Uncharacterized protein</fullName>
    </submittedName>
</protein>
<sequence length="69" mass="8038">MELQKKTLPVEEANGWYLTQTVYRYWNEEFIDEDTGDPTTVERSETLCGKGTQINDIIKSLLVEFETGY</sequence>
<dbReference type="AlphaFoldDB" id="A0A1M4SCV7"/>
<dbReference type="EMBL" id="FQUC01000001">
    <property type="protein sequence ID" value="SHE29867.1"/>
    <property type="molecule type" value="Genomic_DNA"/>
</dbReference>
<proteinExistence type="predicted"/>
<evidence type="ECO:0000313" key="1">
    <source>
        <dbReference type="EMBL" id="SHE29867.1"/>
    </source>
</evidence>
<dbReference type="OrthoDB" id="1269053at2"/>
<dbReference type="Proteomes" id="UP000184480">
    <property type="component" value="Unassembled WGS sequence"/>
</dbReference>
<dbReference type="STRING" id="1346286.SAMN05444362_10120"/>
<accession>A0A1M4SCV7</accession>
<organism evidence="1 2">
    <name type="scientific">Dysgonomonas macrotermitis</name>
    <dbReference type="NCBI Taxonomy" id="1346286"/>
    <lineage>
        <taxon>Bacteria</taxon>
        <taxon>Pseudomonadati</taxon>
        <taxon>Bacteroidota</taxon>
        <taxon>Bacteroidia</taxon>
        <taxon>Bacteroidales</taxon>
        <taxon>Dysgonomonadaceae</taxon>
        <taxon>Dysgonomonas</taxon>
    </lineage>
</organism>
<keyword evidence="2" id="KW-1185">Reference proteome</keyword>
<dbReference type="RefSeq" id="WP_062175153.1">
    <property type="nucleotide sequence ID" value="NZ_BBXL01000001.1"/>
</dbReference>
<reference evidence="2" key="1">
    <citation type="submission" date="2016-11" db="EMBL/GenBank/DDBJ databases">
        <authorList>
            <person name="Varghese N."/>
            <person name="Submissions S."/>
        </authorList>
    </citation>
    <scope>NUCLEOTIDE SEQUENCE [LARGE SCALE GENOMIC DNA]</scope>
    <source>
        <strain evidence="2">DSM 27370</strain>
    </source>
</reference>
<name>A0A1M4SCV7_9BACT</name>